<sequence>MTAVVVSDTSDRPTELGSGGVAMPAAAPDGRPSGEPARTEPAPSALRVASTMLLLLSFVVLIFATYIGAFSSLHHARAQYTSYANFRKELAQATAPVGPTRPDDPSKLLAQGTAVAVLSIPRIDLREVVFEGTTGSILQNGPGHLRNTPMPGQSGVSVIMGRATTYGGPFGQLSTLNPGDTFTVTTGQGVSTFRVLGVRRGGDPFPPPVAAGGGRLTLTTADGSPLLPSGVLRVDADLTSPALPTPPMPLTRRDLSTAELALGTDQFAWMQLVLWGQALVAAAVLLAVARLHWGRWQVWTVSVPVLVFFCVGTADQIARLLPNLM</sequence>
<feature type="transmembrane region" description="Helical" evidence="3">
    <location>
        <begin position="48"/>
        <end position="69"/>
    </location>
</feature>
<protein>
    <submittedName>
        <fullName evidence="4">Class E sortase</fullName>
    </submittedName>
</protein>
<keyword evidence="3" id="KW-0812">Transmembrane</keyword>
<keyword evidence="5" id="KW-1185">Reference proteome</keyword>
<dbReference type="InterPro" id="IPR023365">
    <property type="entry name" value="Sortase_dom-sf"/>
</dbReference>
<dbReference type="EMBL" id="JAVHUY010000071">
    <property type="protein sequence ID" value="MDQ7911131.1"/>
    <property type="molecule type" value="Genomic_DNA"/>
</dbReference>
<dbReference type="RefSeq" id="WP_308718355.1">
    <property type="nucleotide sequence ID" value="NZ_JAVHUY010000071.1"/>
</dbReference>
<dbReference type="Proteomes" id="UP001230908">
    <property type="component" value="Unassembled WGS sequence"/>
</dbReference>
<keyword evidence="3" id="KW-1133">Transmembrane helix</keyword>
<feature type="region of interest" description="Disordered" evidence="2">
    <location>
        <begin position="1"/>
        <end position="42"/>
    </location>
</feature>
<dbReference type="Pfam" id="PF04203">
    <property type="entry name" value="Sortase"/>
    <property type="match status" value="1"/>
</dbReference>
<accession>A0ABU0ZVS4</accession>
<dbReference type="InterPro" id="IPR042003">
    <property type="entry name" value="Sortase_E"/>
</dbReference>
<keyword evidence="3" id="KW-0472">Membrane</keyword>
<reference evidence="4 5" key="1">
    <citation type="submission" date="2023-08" db="EMBL/GenBank/DDBJ databases">
        <title>Phytohabitans sansha sp. nov., isolated from marine sediment.</title>
        <authorList>
            <person name="Zhao Y."/>
            <person name="Yi K."/>
        </authorList>
    </citation>
    <scope>NUCLEOTIDE SEQUENCE [LARGE SCALE GENOMIC DNA]</scope>
    <source>
        <strain evidence="4 5">ZYX-F-186</strain>
    </source>
</reference>
<feature type="transmembrane region" description="Helical" evidence="3">
    <location>
        <begin position="299"/>
        <end position="321"/>
    </location>
</feature>
<keyword evidence="1" id="KW-0378">Hydrolase</keyword>
<proteinExistence type="predicted"/>
<gene>
    <name evidence="4" type="ORF">RB614_42245</name>
</gene>
<name>A0ABU0ZVS4_9ACTN</name>
<dbReference type="SUPFAM" id="SSF63817">
    <property type="entry name" value="Sortase"/>
    <property type="match status" value="1"/>
</dbReference>
<dbReference type="InterPro" id="IPR005754">
    <property type="entry name" value="Sortase"/>
</dbReference>
<evidence type="ECO:0000313" key="4">
    <source>
        <dbReference type="EMBL" id="MDQ7911131.1"/>
    </source>
</evidence>
<evidence type="ECO:0000256" key="3">
    <source>
        <dbReference type="SAM" id="Phobius"/>
    </source>
</evidence>
<evidence type="ECO:0000313" key="5">
    <source>
        <dbReference type="Proteomes" id="UP001230908"/>
    </source>
</evidence>
<evidence type="ECO:0000256" key="2">
    <source>
        <dbReference type="SAM" id="MobiDB-lite"/>
    </source>
</evidence>
<evidence type="ECO:0000256" key="1">
    <source>
        <dbReference type="ARBA" id="ARBA00022801"/>
    </source>
</evidence>
<organism evidence="4 5">
    <name type="scientific">Phytohabitans maris</name>
    <dbReference type="NCBI Taxonomy" id="3071409"/>
    <lineage>
        <taxon>Bacteria</taxon>
        <taxon>Bacillati</taxon>
        <taxon>Actinomycetota</taxon>
        <taxon>Actinomycetes</taxon>
        <taxon>Micromonosporales</taxon>
        <taxon>Micromonosporaceae</taxon>
    </lineage>
</organism>
<comment type="caution">
    <text evidence="4">The sequence shown here is derived from an EMBL/GenBank/DDBJ whole genome shotgun (WGS) entry which is preliminary data.</text>
</comment>
<feature type="transmembrane region" description="Helical" evidence="3">
    <location>
        <begin position="272"/>
        <end position="293"/>
    </location>
</feature>
<dbReference type="Gene3D" id="2.40.260.10">
    <property type="entry name" value="Sortase"/>
    <property type="match status" value="1"/>
</dbReference>
<dbReference type="CDD" id="cd05830">
    <property type="entry name" value="Sortase_E"/>
    <property type="match status" value="1"/>
</dbReference>